<protein>
    <recommendedName>
        <fullName evidence="2">Clr5 domain-containing protein</fullName>
    </recommendedName>
</protein>
<feature type="compositionally biased region" description="Acidic residues" evidence="1">
    <location>
        <begin position="215"/>
        <end position="233"/>
    </location>
</feature>
<dbReference type="PANTHER" id="PTHR38788:SF3">
    <property type="entry name" value="CLR5 DOMAIN-CONTAINING PROTEIN"/>
    <property type="match status" value="1"/>
</dbReference>
<dbReference type="InterPro" id="IPR025676">
    <property type="entry name" value="Clr5_dom"/>
</dbReference>
<dbReference type="InterPro" id="IPR011990">
    <property type="entry name" value="TPR-like_helical_dom_sf"/>
</dbReference>
<feature type="region of interest" description="Disordered" evidence="1">
    <location>
        <begin position="24"/>
        <end position="71"/>
    </location>
</feature>
<feature type="compositionally biased region" description="Basic residues" evidence="1">
    <location>
        <begin position="376"/>
        <end position="386"/>
    </location>
</feature>
<proteinExistence type="predicted"/>
<dbReference type="SUPFAM" id="SSF48452">
    <property type="entry name" value="TPR-like"/>
    <property type="match status" value="1"/>
</dbReference>
<gene>
    <name evidence="3" type="ORF">S7711_06917</name>
</gene>
<dbReference type="Proteomes" id="UP000028045">
    <property type="component" value="Unassembled WGS sequence"/>
</dbReference>
<dbReference type="HOGENOM" id="CLU_446864_0_0_1"/>
<evidence type="ECO:0000256" key="1">
    <source>
        <dbReference type="SAM" id="MobiDB-lite"/>
    </source>
</evidence>
<sequence length="594" mass="66343">MSYNLDNFQFGYGVSRLWDLGQQGSELHQPAPSGASGNPAAQEKTDDANGGDVTMLHPAETGGSVTRATSRVTPRAKYTHLNWSDNKARIQEIYIKQDKTLKETRQIMADVYGFEASEKLFKEKFKLWGWQKNLPADKAAFMVRKARQRKLEAGKDTVFKFGGQEWDSDRAGSTVSRAKMRCQDNPPENVPTPQGIQYETPVVVVTPSNASIARDDDEMQWSDTDTEDQEDPATDGQDIFLTWEGLSATDFLAISGYAATCLKDGRVQEAENHYRRALEGLHKITGRTSEKCREITYSLATLYAESARFADALAVIEELIQGYVETLGFHAKKTQQLVLEVVELLNSWNRQDDAMMLLSRAQEILASKPDQTTKRQTAKGRARRQKMTQSREAVEGSDSVAAILQTILSSHDRQPIDHGLNVARARVAAKDKAAQQILRAIISQCEKRPLDFAKENLMAHAELLKLHEHLGTAQEKYVAFQQAEAALEKTWESQLWKNDFTSFEVMEASLQLAANSLKGGYSGQAYQMFSDAADKANEVFGFMDERTVWVSITIGLVYQTHTSWGLAEPWFERALASALANDNWGPDDGIGSTF</sequence>
<evidence type="ECO:0000313" key="3">
    <source>
        <dbReference type="EMBL" id="KEY66009.1"/>
    </source>
</evidence>
<dbReference type="EMBL" id="KL648676">
    <property type="protein sequence ID" value="KEY66009.1"/>
    <property type="molecule type" value="Genomic_DNA"/>
</dbReference>
<reference evidence="3 4" key="1">
    <citation type="journal article" date="2014" name="BMC Genomics">
        <title>Comparative genome sequencing reveals chemotype-specific gene clusters in the toxigenic black mold Stachybotrys.</title>
        <authorList>
            <person name="Semeiks J."/>
            <person name="Borek D."/>
            <person name="Otwinowski Z."/>
            <person name="Grishin N.V."/>
        </authorList>
    </citation>
    <scope>NUCLEOTIDE SEQUENCE [LARGE SCALE GENOMIC DNA]</scope>
    <source>
        <strain evidence="4">CBS 109288 / IBT 7711</strain>
    </source>
</reference>
<feature type="domain" description="Clr5" evidence="2">
    <location>
        <begin position="82"/>
        <end position="132"/>
    </location>
</feature>
<dbReference type="Pfam" id="PF14420">
    <property type="entry name" value="Clr5"/>
    <property type="match status" value="1"/>
</dbReference>
<name>A0A084AL30_STACB</name>
<feature type="region of interest" description="Disordered" evidence="1">
    <location>
        <begin position="368"/>
        <end position="391"/>
    </location>
</feature>
<feature type="compositionally biased region" description="Low complexity" evidence="1">
    <location>
        <begin position="30"/>
        <end position="41"/>
    </location>
</feature>
<dbReference type="AlphaFoldDB" id="A0A084AL30"/>
<dbReference type="OrthoDB" id="5308957at2759"/>
<organism evidence="3 4">
    <name type="scientific">Stachybotrys chartarum (strain CBS 109288 / IBT 7711)</name>
    <name type="common">Toxic black mold</name>
    <name type="synonym">Stilbospora chartarum</name>
    <dbReference type="NCBI Taxonomy" id="1280523"/>
    <lineage>
        <taxon>Eukaryota</taxon>
        <taxon>Fungi</taxon>
        <taxon>Dikarya</taxon>
        <taxon>Ascomycota</taxon>
        <taxon>Pezizomycotina</taxon>
        <taxon>Sordariomycetes</taxon>
        <taxon>Hypocreomycetidae</taxon>
        <taxon>Hypocreales</taxon>
        <taxon>Stachybotryaceae</taxon>
        <taxon>Stachybotrys</taxon>
    </lineage>
</organism>
<dbReference type="Gene3D" id="1.25.40.10">
    <property type="entry name" value="Tetratricopeptide repeat domain"/>
    <property type="match status" value="1"/>
</dbReference>
<dbReference type="PANTHER" id="PTHR38788">
    <property type="entry name" value="CLR5 DOMAIN-CONTAINING PROTEIN"/>
    <property type="match status" value="1"/>
</dbReference>
<evidence type="ECO:0000259" key="2">
    <source>
        <dbReference type="Pfam" id="PF14420"/>
    </source>
</evidence>
<evidence type="ECO:0000313" key="4">
    <source>
        <dbReference type="Proteomes" id="UP000028045"/>
    </source>
</evidence>
<dbReference type="Pfam" id="PF13424">
    <property type="entry name" value="TPR_12"/>
    <property type="match status" value="1"/>
</dbReference>
<feature type="region of interest" description="Disordered" evidence="1">
    <location>
        <begin position="213"/>
        <end position="234"/>
    </location>
</feature>
<keyword evidence="4" id="KW-1185">Reference proteome</keyword>
<accession>A0A084AL30</accession>